<evidence type="ECO:0000256" key="11">
    <source>
        <dbReference type="ARBA" id="ARBA00045497"/>
    </source>
</evidence>
<keyword evidence="5 12" id="KW-0812">Transmembrane</keyword>
<dbReference type="GO" id="GO:0015095">
    <property type="term" value="F:magnesium ion transmembrane transporter activity"/>
    <property type="evidence" value="ECO:0007669"/>
    <property type="project" value="UniProtKB-UniRule"/>
</dbReference>
<evidence type="ECO:0000313" key="14">
    <source>
        <dbReference type="Proteomes" id="UP000279909"/>
    </source>
</evidence>
<keyword evidence="9 12" id="KW-0472">Membrane</keyword>
<comment type="catalytic activity">
    <reaction evidence="10">
        <text>Mg(2+)(in) = Mg(2+)(out)</text>
        <dbReference type="Rhea" id="RHEA:29827"/>
        <dbReference type="ChEBI" id="CHEBI:18420"/>
    </reaction>
</comment>
<feature type="transmembrane region" description="Helical" evidence="12">
    <location>
        <begin position="261"/>
        <end position="281"/>
    </location>
</feature>
<dbReference type="OrthoDB" id="9803416at2"/>
<evidence type="ECO:0000256" key="2">
    <source>
        <dbReference type="ARBA" id="ARBA00009765"/>
    </source>
</evidence>
<dbReference type="NCBIfam" id="TIGR00383">
    <property type="entry name" value="corA"/>
    <property type="match status" value="1"/>
</dbReference>
<dbReference type="Gene3D" id="3.30.460.20">
    <property type="entry name" value="CorA soluble domain-like"/>
    <property type="match status" value="1"/>
</dbReference>
<dbReference type="Pfam" id="PF01544">
    <property type="entry name" value="CorA"/>
    <property type="match status" value="1"/>
</dbReference>
<evidence type="ECO:0000256" key="6">
    <source>
        <dbReference type="ARBA" id="ARBA00022842"/>
    </source>
</evidence>
<keyword evidence="3 12" id="KW-0813">Transport</keyword>
<dbReference type="RefSeq" id="WP_122973258.1">
    <property type="nucleotide sequence ID" value="NZ_RHLQ01000049.1"/>
</dbReference>
<evidence type="ECO:0000256" key="1">
    <source>
        <dbReference type="ARBA" id="ARBA00004651"/>
    </source>
</evidence>
<proteinExistence type="inferred from homology"/>
<reference evidence="13 14" key="1">
    <citation type="journal article" date="2014" name="Int. J. Syst. Evol. Microbiol.">
        <title>Lysinibacillus halotolerans sp. nov., isolated from saline-alkaline soil.</title>
        <authorList>
            <person name="Kong D."/>
            <person name="Wang Y."/>
            <person name="Zhao B."/>
            <person name="Li Y."/>
            <person name="Song J."/>
            <person name="Zhai Y."/>
            <person name="Zhang C."/>
            <person name="Wang H."/>
            <person name="Chen X."/>
            <person name="Zhao B."/>
            <person name="Ruan Z."/>
        </authorList>
    </citation>
    <scope>NUCLEOTIDE SEQUENCE [LARGE SCALE GENOMIC DNA]</scope>
    <source>
        <strain evidence="13 14">MCCC 1A12703</strain>
    </source>
</reference>
<dbReference type="EMBL" id="RHLQ01000049">
    <property type="protein sequence ID" value="RNC97438.1"/>
    <property type="molecule type" value="Genomic_DNA"/>
</dbReference>
<dbReference type="SUPFAM" id="SSF144083">
    <property type="entry name" value="Magnesium transport protein CorA, transmembrane region"/>
    <property type="match status" value="1"/>
</dbReference>
<keyword evidence="8 12" id="KW-0406">Ion transport</keyword>
<keyword evidence="4 12" id="KW-1003">Cell membrane</keyword>
<comment type="similarity">
    <text evidence="2 12">Belongs to the CorA metal ion transporter (MIT) (TC 1.A.35) family.</text>
</comment>
<dbReference type="InterPro" id="IPR045861">
    <property type="entry name" value="CorA_cytoplasmic_dom"/>
</dbReference>
<dbReference type="CDD" id="cd12831">
    <property type="entry name" value="TmCorA-like_u2"/>
    <property type="match status" value="1"/>
</dbReference>
<dbReference type="FunFam" id="1.20.58.340:FF:000004">
    <property type="entry name" value="Magnesium transport protein CorA"/>
    <property type="match status" value="1"/>
</dbReference>
<dbReference type="Proteomes" id="UP000279909">
    <property type="component" value="Unassembled WGS sequence"/>
</dbReference>
<evidence type="ECO:0000256" key="12">
    <source>
        <dbReference type="RuleBase" id="RU362010"/>
    </source>
</evidence>
<comment type="caution">
    <text evidence="13">The sequence shown here is derived from an EMBL/GenBank/DDBJ whole genome shotgun (WGS) entry which is preliminary data.</text>
</comment>
<sequence length="320" mass="38333">MINFIGITNDNHLERNISINNAVLSDYKWFWVDFSEPTDEEVKHLSETFHFHPLAIEDCVQEFQRPKLDYYKNYTFFVTHLLREEDEVIMKDQLDFFVGESCIVTFHKVPSDEVLIVWNRFLAQESLVGWDPYYIFYEILDKIVDNYFPLIYKIEDELEKMNDSINKKSMNNLMNELFETRNMLLNLLHSVNPMRDLLYRMLNSHHLNLNRIGERKEYFSDIYDHLLKLSDMVMTNREVTADIRDSYLSLNSHQTNNVMKLLTIITSIFAPLTFIAGIYGMNFSYIPELTWKYGYFFSLILMALIGLCMLLWFRRKGWFK</sequence>
<feature type="transmembrane region" description="Helical" evidence="12">
    <location>
        <begin position="293"/>
        <end position="313"/>
    </location>
</feature>
<dbReference type="GO" id="GO:0015087">
    <property type="term" value="F:cobalt ion transmembrane transporter activity"/>
    <property type="evidence" value="ECO:0007669"/>
    <property type="project" value="UniProtKB-UniRule"/>
</dbReference>
<evidence type="ECO:0000256" key="3">
    <source>
        <dbReference type="ARBA" id="ARBA00022448"/>
    </source>
</evidence>
<evidence type="ECO:0000313" key="13">
    <source>
        <dbReference type="EMBL" id="RNC97438.1"/>
    </source>
</evidence>
<dbReference type="GO" id="GO:0005886">
    <property type="term" value="C:plasma membrane"/>
    <property type="evidence" value="ECO:0007669"/>
    <property type="project" value="UniProtKB-SubCell"/>
</dbReference>
<name>A0A3M8H4T7_9BACI</name>
<evidence type="ECO:0000256" key="4">
    <source>
        <dbReference type="ARBA" id="ARBA00022475"/>
    </source>
</evidence>
<dbReference type="PANTHER" id="PTHR46494">
    <property type="entry name" value="CORA FAMILY METAL ION TRANSPORTER (EUROFUNG)"/>
    <property type="match status" value="1"/>
</dbReference>
<dbReference type="GO" id="GO:0050897">
    <property type="term" value="F:cobalt ion binding"/>
    <property type="evidence" value="ECO:0007669"/>
    <property type="project" value="TreeGrafter"/>
</dbReference>
<comment type="subcellular location">
    <subcellularLocation>
        <location evidence="1">Cell membrane</location>
        <topology evidence="1">Multi-pass membrane protein</topology>
    </subcellularLocation>
    <subcellularLocation>
        <location evidence="12">Membrane</location>
        <topology evidence="12">Multi-pass membrane protein</topology>
    </subcellularLocation>
</comment>
<keyword evidence="14" id="KW-1185">Reference proteome</keyword>
<evidence type="ECO:0000256" key="9">
    <source>
        <dbReference type="ARBA" id="ARBA00023136"/>
    </source>
</evidence>
<dbReference type="PANTHER" id="PTHR46494:SF1">
    <property type="entry name" value="CORA FAMILY METAL ION TRANSPORTER (EUROFUNG)"/>
    <property type="match status" value="1"/>
</dbReference>
<organism evidence="13 14">
    <name type="scientific">Lysinibacillus halotolerans</name>
    <dbReference type="NCBI Taxonomy" id="1368476"/>
    <lineage>
        <taxon>Bacteria</taxon>
        <taxon>Bacillati</taxon>
        <taxon>Bacillota</taxon>
        <taxon>Bacilli</taxon>
        <taxon>Bacillales</taxon>
        <taxon>Bacillaceae</taxon>
        <taxon>Lysinibacillus</taxon>
    </lineage>
</organism>
<dbReference type="InterPro" id="IPR045863">
    <property type="entry name" value="CorA_TM1_TM2"/>
</dbReference>
<keyword evidence="7 12" id="KW-1133">Transmembrane helix</keyword>
<dbReference type="GO" id="GO:0000287">
    <property type="term" value="F:magnesium ion binding"/>
    <property type="evidence" value="ECO:0007669"/>
    <property type="project" value="TreeGrafter"/>
</dbReference>
<keyword evidence="6 12" id="KW-0460">Magnesium</keyword>
<dbReference type="AlphaFoldDB" id="A0A3M8H4T7"/>
<dbReference type="Gene3D" id="1.20.58.340">
    <property type="entry name" value="Magnesium transport protein CorA, transmembrane region"/>
    <property type="match status" value="2"/>
</dbReference>
<evidence type="ECO:0000256" key="8">
    <source>
        <dbReference type="ARBA" id="ARBA00023065"/>
    </source>
</evidence>
<evidence type="ECO:0000256" key="7">
    <source>
        <dbReference type="ARBA" id="ARBA00022989"/>
    </source>
</evidence>
<protein>
    <recommendedName>
        <fullName evidence="12">Magnesium transport protein CorA</fullName>
    </recommendedName>
</protein>
<dbReference type="InterPro" id="IPR002523">
    <property type="entry name" value="MgTranspt_CorA/ZnTranspt_ZntB"/>
</dbReference>
<evidence type="ECO:0000256" key="10">
    <source>
        <dbReference type="ARBA" id="ARBA00034269"/>
    </source>
</evidence>
<accession>A0A3M8H4T7</accession>
<comment type="function">
    <text evidence="11">Mediates influx of magnesium ions. Alternates between open and closed states. Activated by low cytoplasmic Mg(2+) levels. Inactive when cytoplasmic Mg(2+) levels are high.</text>
</comment>
<dbReference type="SUPFAM" id="SSF143865">
    <property type="entry name" value="CorA soluble domain-like"/>
    <property type="match status" value="1"/>
</dbReference>
<gene>
    <name evidence="12 13" type="primary">corA</name>
    <name evidence="13" type="ORF">EC501_15275</name>
</gene>
<dbReference type="InterPro" id="IPR004488">
    <property type="entry name" value="Mg/Co-transport_prot_CorA"/>
</dbReference>
<evidence type="ECO:0000256" key="5">
    <source>
        <dbReference type="ARBA" id="ARBA00022692"/>
    </source>
</evidence>